<reference evidence="10" key="1">
    <citation type="journal article" date="2023" name="Mol. Phylogenet. Evol.">
        <title>Genome-scale phylogeny and comparative genomics of the fungal order Sordariales.</title>
        <authorList>
            <person name="Hensen N."/>
            <person name="Bonometti L."/>
            <person name="Westerberg I."/>
            <person name="Brannstrom I.O."/>
            <person name="Guillou S."/>
            <person name="Cros-Aarteil S."/>
            <person name="Calhoun S."/>
            <person name="Haridas S."/>
            <person name="Kuo A."/>
            <person name="Mondo S."/>
            <person name="Pangilinan J."/>
            <person name="Riley R."/>
            <person name="LaButti K."/>
            <person name="Andreopoulos B."/>
            <person name="Lipzen A."/>
            <person name="Chen C."/>
            <person name="Yan M."/>
            <person name="Daum C."/>
            <person name="Ng V."/>
            <person name="Clum A."/>
            <person name="Steindorff A."/>
            <person name="Ohm R.A."/>
            <person name="Martin F."/>
            <person name="Silar P."/>
            <person name="Natvig D.O."/>
            <person name="Lalanne C."/>
            <person name="Gautier V."/>
            <person name="Ament-Velasquez S.L."/>
            <person name="Kruys A."/>
            <person name="Hutchinson M.I."/>
            <person name="Powell A.J."/>
            <person name="Barry K."/>
            <person name="Miller A.N."/>
            <person name="Grigoriev I.V."/>
            <person name="Debuchy R."/>
            <person name="Gladieux P."/>
            <person name="Hiltunen Thoren M."/>
            <person name="Johannesson H."/>
        </authorList>
    </citation>
    <scope>NUCLEOTIDE SEQUENCE</scope>
    <source>
        <strain evidence="10">CBS 168.71</strain>
    </source>
</reference>
<dbReference type="Pfam" id="PF13945">
    <property type="entry name" value="NST1"/>
    <property type="match status" value="1"/>
</dbReference>
<feature type="compositionally biased region" description="Basic residues" evidence="9">
    <location>
        <begin position="152"/>
        <end position="163"/>
    </location>
</feature>
<feature type="compositionally biased region" description="Polar residues" evidence="9">
    <location>
        <begin position="133"/>
        <end position="145"/>
    </location>
</feature>
<feature type="region of interest" description="Disordered" evidence="9">
    <location>
        <begin position="286"/>
        <end position="381"/>
    </location>
</feature>
<evidence type="ECO:0000256" key="8">
    <source>
        <dbReference type="RuleBase" id="RU049441"/>
    </source>
</evidence>
<evidence type="ECO:0000256" key="2">
    <source>
        <dbReference type="ARBA" id="ARBA00004496"/>
    </source>
</evidence>
<feature type="region of interest" description="Disordered" evidence="9">
    <location>
        <begin position="564"/>
        <end position="925"/>
    </location>
</feature>
<dbReference type="InterPro" id="IPR051195">
    <property type="entry name" value="Fungal_stress_NST1"/>
</dbReference>
<comment type="subcellular location">
    <subcellularLocation>
        <location evidence="2 8">Cytoplasm</location>
    </subcellularLocation>
</comment>
<evidence type="ECO:0000256" key="1">
    <source>
        <dbReference type="ARBA" id="ARBA00002545"/>
    </source>
</evidence>
<evidence type="ECO:0000313" key="11">
    <source>
        <dbReference type="Proteomes" id="UP001278766"/>
    </source>
</evidence>
<gene>
    <name evidence="10" type="ORF">B0H64DRAFT_328648</name>
</gene>
<feature type="compositionally biased region" description="Basic and acidic residues" evidence="9">
    <location>
        <begin position="473"/>
        <end position="483"/>
    </location>
</feature>
<feature type="compositionally biased region" description="Low complexity" evidence="9">
    <location>
        <begin position="767"/>
        <end position="786"/>
    </location>
</feature>
<feature type="compositionally biased region" description="Basic and acidic residues" evidence="9">
    <location>
        <begin position="592"/>
        <end position="747"/>
    </location>
</feature>
<feature type="compositionally biased region" description="Basic and acidic residues" evidence="9">
    <location>
        <begin position="571"/>
        <end position="584"/>
    </location>
</feature>
<evidence type="ECO:0000256" key="9">
    <source>
        <dbReference type="SAM" id="MobiDB-lite"/>
    </source>
</evidence>
<dbReference type="AlphaFoldDB" id="A0AAE0LPE9"/>
<feature type="compositionally biased region" description="Acidic residues" evidence="9">
    <location>
        <begin position="331"/>
        <end position="378"/>
    </location>
</feature>
<accession>A0AAE0LPE9</accession>
<dbReference type="PANTHER" id="PTHR31780">
    <property type="entry name" value="STRESS RESPONSE PROTEIN NST1-RELATED"/>
    <property type="match status" value="1"/>
</dbReference>
<feature type="compositionally biased region" description="Low complexity" evidence="9">
    <location>
        <begin position="47"/>
        <end position="66"/>
    </location>
</feature>
<feature type="compositionally biased region" description="Basic residues" evidence="9">
    <location>
        <begin position="77"/>
        <end position="87"/>
    </location>
</feature>
<feature type="compositionally biased region" description="Acidic residues" evidence="9">
    <location>
        <begin position="490"/>
        <end position="520"/>
    </location>
</feature>
<keyword evidence="6 8" id="KW-0346">Stress response</keyword>
<name>A0AAE0LPE9_9PEZI</name>
<feature type="compositionally biased region" description="Pro residues" evidence="9">
    <location>
        <begin position="1"/>
        <end position="13"/>
    </location>
</feature>
<comment type="function">
    <text evidence="1 8">May act as a negative regulator of salt tolerance.</text>
</comment>
<feature type="compositionally biased region" description="Polar residues" evidence="9">
    <location>
        <begin position="1014"/>
        <end position="1023"/>
    </location>
</feature>
<protein>
    <recommendedName>
        <fullName evidence="4 8">Stress response protein NST1</fullName>
    </recommendedName>
</protein>
<proteinExistence type="inferred from homology"/>
<feature type="region of interest" description="Disordered" evidence="9">
    <location>
        <begin position="946"/>
        <end position="1072"/>
    </location>
</feature>
<evidence type="ECO:0000256" key="4">
    <source>
        <dbReference type="ARBA" id="ARBA00020733"/>
    </source>
</evidence>
<evidence type="ECO:0000313" key="10">
    <source>
        <dbReference type="EMBL" id="KAK3292099.1"/>
    </source>
</evidence>
<keyword evidence="7 8" id="KW-0175">Coiled coil</keyword>
<feature type="compositionally biased region" description="Pro residues" evidence="9">
    <location>
        <begin position="904"/>
        <end position="925"/>
    </location>
</feature>
<feature type="compositionally biased region" description="Polar residues" evidence="9">
    <location>
        <begin position="867"/>
        <end position="880"/>
    </location>
</feature>
<evidence type="ECO:0000256" key="5">
    <source>
        <dbReference type="ARBA" id="ARBA00022490"/>
    </source>
</evidence>
<comment type="similarity">
    <text evidence="3 8">Belongs to the NST1 family.</text>
</comment>
<feature type="compositionally biased region" description="Basic and acidic residues" evidence="9">
    <location>
        <begin position="196"/>
        <end position="215"/>
    </location>
</feature>
<feature type="compositionally biased region" description="Polar residues" evidence="9">
    <location>
        <begin position="980"/>
        <end position="991"/>
    </location>
</feature>
<dbReference type="EMBL" id="JAUEPN010000007">
    <property type="protein sequence ID" value="KAK3292099.1"/>
    <property type="molecule type" value="Genomic_DNA"/>
</dbReference>
<evidence type="ECO:0000256" key="3">
    <source>
        <dbReference type="ARBA" id="ARBA00007112"/>
    </source>
</evidence>
<feature type="region of interest" description="Disordered" evidence="9">
    <location>
        <begin position="473"/>
        <end position="527"/>
    </location>
</feature>
<comment type="caution">
    <text evidence="10">The sequence shown here is derived from an EMBL/GenBank/DDBJ whole genome shotgun (WGS) entry which is preliminary data.</text>
</comment>
<sequence>MKGNRNPPPPPAGAVPLSPSSKSTAKYTNKDGSKFITVPKMNTPVDSAQPSPTTASSPATKPAAHAGPGIEPAQTVNRKKQKRRAKAAAKAAAEQAQNSPAINGLPSPPRTNDQQSADADQEDDEEEPGARHNSGNQPLYLNGATQEGAPGKSKKHKKKKKKNTTGQDGGVPNDNQYTQDDRDHSPTPIPPPPLSQHDRPGMSREKIWNTNSQEERERIKEFWLGLSETERKSLVKVEKDAVLKKMKEQQKHTCSCTVCGRKRTAIEEELEGLYDAYYEELEQYANHPNQGEGPPMLRPRRSFGSMGGMRPRGLHSRFSNHQPSRGHIVDELGEDEEEEEEAEAEIEDDGEGDEEGEDVYSEEELEDDMYSEEEQEPSEELHRSDYAADFFNFGNSLTVQGRDRLPILPSFLENYPFSGTGNNAYGSSSLGGILTVADDLLKNDGKKFIEMMEQLAERRMAREEDARGQFERGYDHANGDRYSHSHPPPPDEEEFEDEEEEYEEDDEEEYDSQDEEDTMTEEQRMEEGRRMFQIFAARMFEQRVLTAYREKVAKERQAKLLEEIEAENQQDELRRAKRAKDAQKRKDKAAKKREAQAAEKVRKEAEKAAEEAKRQADAARKAAEQQAKAEEKRKFKDAQKRAAEAERQQKEADRQRKAQEREENDRKAREARERDKKAREEARLREKEIREQKEREDRERREQQERERREKEARAKAEREARDAKEAKEAKEGKDTKEKRKREERAAHKAAALAAAIPVPATLPKRSATQQPSAPSAAPVPVLPQQSTSYASPKVPVATPALPKAPTPMRARQTSQQDGSAASSGAVSNSGSMASQNPSPHPITPVHASPGLMAPPSKSGSMGIGSQGNAQPPSHSSSPMNFPAKLLPPQHSPFSLPPIGGGMPFPPGLSHPLPPPGLGNSFPPPMSGFRPAPVMMSMPPGYGGPGGSRGYPMPPPGFHGSMESPVPSMAQVMTPGLQRDSPSPHSRQGSGSFDPGASQPISRPTPIGKPASIFQGQRSSIGSPSDGPPKTEPEAHLGSRALLDDLDDGSQDFLGHLSRGGPVPGPRQAPAFPIPPFGMDPMFSHNPWGPPGAVQPNLFGPLPPPGFNHSPLSVHGPMSMPWGHAMPSASTFGPPGVVDRPIEPRSVAVRKMLRRACEELASAESRNAEGNAEASDTFIPLERIKTQVEILNHGFAVDEKELLDICETEGNEVNGGGSFDVVNDGQGHKSIRFVSGNERPTTQPVQLAVGYHPGSPVGAGR</sequence>
<feature type="compositionally biased region" description="Pro residues" evidence="9">
    <location>
        <begin position="1063"/>
        <end position="1072"/>
    </location>
</feature>
<dbReference type="Proteomes" id="UP001278766">
    <property type="component" value="Unassembled WGS sequence"/>
</dbReference>
<evidence type="ECO:0000256" key="7">
    <source>
        <dbReference type="ARBA" id="ARBA00023054"/>
    </source>
</evidence>
<reference evidence="10" key="2">
    <citation type="submission" date="2023-06" db="EMBL/GenBank/DDBJ databases">
        <authorList>
            <consortium name="Lawrence Berkeley National Laboratory"/>
            <person name="Haridas S."/>
            <person name="Hensen N."/>
            <person name="Bonometti L."/>
            <person name="Westerberg I."/>
            <person name="Brannstrom I.O."/>
            <person name="Guillou S."/>
            <person name="Cros-Aarteil S."/>
            <person name="Calhoun S."/>
            <person name="Kuo A."/>
            <person name="Mondo S."/>
            <person name="Pangilinan J."/>
            <person name="Riley R."/>
            <person name="Labutti K."/>
            <person name="Andreopoulos B."/>
            <person name="Lipzen A."/>
            <person name="Chen C."/>
            <person name="Yanf M."/>
            <person name="Daum C."/>
            <person name="Ng V."/>
            <person name="Clum A."/>
            <person name="Steindorff A."/>
            <person name="Ohm R."/>
            <person name="Martin F."/>
            <person name="Silar P."/>
            <person name="Natvig D."/>
            <person name="Lalanne C."/>
            <person name="Gautier V."/>
            <person name="Ament-Velasquez S.L."/>
            <person name="Kruys A."/>
            <person name="Hutchinson M.I."/>
            <person name="Powell A.J."/>
            <person name="Barry K."/>
            <person name="Miller A.N."/>
            <person name="Grigoriev I.V."/>
            <person name="Debuchy R."/>
            <person name="Gladieux P."/>
            <person name="Thoren M.H."/>
            <person name="Johannesson H."/>
        </authorList>
    </citation>
    <scope>NUCLEOTIDE SEQUENCE</scope>
    <source>
        <strain evidence="10">CBS 168.71</strain>
    </source>
</reference>
<feature type="compositionally biased region" description="Low complexity" evidence="9">
    <location>
        <begin position="88"/>
        <end position="97"/>
    </location>
</feature>
<dbReference type="GeneID" id="87837790"/>
<dbReference type="GO" id="GO:0005737">
    <property type="term" value="C:cytoplasm"/>
    <property type="evidence" value="ECO:0007669"/>
    <property type="project" value="UniProtKB-SubCell"/>
</dbReference>
<keyword evidence="11" id="KW-1185">Reference proteome</keyword>
<organism evidence="10 11">
    <name type="scientific">Chaetomium fimeti</name>
    <dbReference type="NCBI Taxonomy" id="1854472"/>
    <lineage>
        <taxon>Eukaryota</taxon>
        <taxon>Fungi</taxon>
        <taxon>Dikarya</taxon>
        <taxon>Ascomycota</taxon>
        <taxon>Pezizomycotina</taxon>
        <taxon>Sordariomycetes</taxon>
        <taxon>Sordariomycetidae</taxon>
        <taxon>Sordariales</taxon>
        <taxon>Chaetomiaceae</taxon>
        <taxon>Chaetomium</taxon>
    </lineage>
</organism>
<dbReference type="PANTHER" id="PTHR31780:SF10">
    <property type="entry name" value="LD36051P"/>
    <property type="match status" value="1"/>
</dbReference>
<feature type="compositionally biased region" description="Low complexity" evidence="9">
    <location>
        <begin position="819"/>
        <end position="835"/>
    </location>
</feature>
<dbReference type="RefSeq" id="XP_062655613.1">
    <property type="nucleotide sequence ID" value="XM_062800842.1"/>
</dbReference>
<dbReference type="InterPro" id="IPR025279">
    <property type="entry name" value="NST1"/>
</dbReference>
<keyword evidence="5 8" id="KW-0963">Cytoplasm</keyword>
<feature type="region of interest" description="Disordered" evidence="9">
    <location>
        <begin position="1"/>
        <end position="215"/>
    </location>
</feature>
<evidence type="ECO:0000256" key="6">
    <source>
        <dbReference type="ARBA" id="ARBA00023016"/>
    </source>
</evidence>